<proteinExistence type="predicted"/>
<dbReference type="AlphaFoldDB" id="A0A815KP34"/>
<gene>
    <name evidence="2" type="ORF">EDS130_LOCUS41438</name>
    <name evidence="1" type="ORF">XAT740_LOCUS34026</name>
</gene>
<reference evidence="1" key="1">
    <citation type="submission" date="2021-02" db="EMBL/GenBank/DDBJ databases">
        <authorList>
            <person name="Nowell W R."/>
        </authorList>
    </citation>
    <scope>NUCLEOTIDE SEQUENCE</scope>
</reference>
<evidence type="ECO:0000313" key="2">
    <source>
        <dbReference type="EMBL" id="CAF1481018.1"/>
    </source>
</evidence>
<comment type="caution">
    <text evidence="1">The sequence shown here is derived from an EMBL/GenBank/DDBJ whole genome shotgun (WGS) entry which is preliminary data.</text>
</comment>
<dbReference type="Proteomes" id="UP000663828">
    <property type="component" value="Unassembled WGS sequence"/>
</dbReference>
<organism evidence="1 3">
    <name type="scientific">Adineta ricciae</name>
    <name type="common">Rotifer</name>
    <dbReference type="NCBI Taxonomy" id="249248"/>
    <lineage>
        <taxon>Eukaryota</taxon>
        <taxon>Metazoa</taxon>
        <taxon>Spiralia</taxon>
        <taxon>Gnathifera</taxon>
        <taxon>Rotifera</taxon>
        <taxon>Eurotatoria</taxon>
        <taxon>Bdelloidea</taxon>
        <taxon>Adinetida</taxon>
        <taxon>Adinetidae</taxon>
        <taxon>Adineta</taxon>
    </lineage>
</organism>
<keyword evidence="3" id="KW-1185">Reference proteome</keyword>
<accession>A0A815KP34</accession>
<sequence length="123" mass="13840">MDPLLMQDALPDIDRIMKIAKDEGVDEKDKATRLNEIFSARNIRLKRMKNSHGALSPAATDGYAKCPDMTEMRILFQLQSETNSDSCSTDTTSNLSSDVNYDLIEDVMISAIKQHVWCKNGKK</sequence>
<evidence type="ECO:0000313" key="1">
    <source>
        <dbReference type="EMBL" id="CAF1398926.1"/>
    </source>
</evidence>
<dbReference type="Proteomes" id="UP000663852">
    <property type="component" value="Unassembled WGS sequence"/>
</dbReference>
<evidence type="ECO:0000313" key="3">
    <source>
        <dbReference type="Proteomes" id="UP000663828"/>
    </source>
</evidence>
<protein>
    <submittedName>
        <fullName evidence="1">Uncharacterized protein</fullName>
    </submittedName>
</protein>
<name>A0A815KP34_ADIRI</name>
<dbReference type="EMBL" id="CAJNOJ010000545">
    <property type="protein sequence ID" value="CAF1481018.1"/>
    <property type="molecule type" value="Genomic_DNA"/>
</dbReference>
<dbReference type="EMBL" id="CAJNOR010003292">
    <property type="protein sequence ID" value="CAF1398926.1"/>
    <property type="molecule type" value="Genomic_DNA"/>
</dbReference>